<evidence type="ECO:0000256" key="4">
    <source>
        <dbReference type="ARBA" id="ARBA00022840"/>
    </source>
</evidence>
<dbReference type="InterPro" id="IPR003593">
    <property type="entry name" value="AAA+_ATPase"/>
</dbReference>
<protein>
    <submittedName>
        <fullName evidence="6">ABC transporter ATP-binding protein</fullName>
    </submittedName>
</protein>
<name>A0ABQ0C0U6_9FIRM</name>
<accession>A0ABQ0C0U6</accession>
<keyword evidence="2" id="KW-0813">Transport</keyword>
<feature type="domain" description="ABC transporter" evidence="5">
    <location>
        <begin position="6"/>
        <end position="245"/>
    </location>
</feature>
<gene>
    <name evidence="6" type="ORF">K340107D12_51980</name>
</gene>
<comment type="caution">
    <text evidence="6">The sequence shown here is derived from an EMBL/GenBank/DDBJ whole genome shotgun (WGS) entry which is preliminary data.</text>
</comment>
<dbReference type="PROSITE" id="PS50893">
    <property type="entry name" value="ABC_TRANSPORTER_2"/>
    <property type="match status" value="1"/>
</dbReference>
<evidence type="ECO:0000313" key="7">
    <source>
        <dbReference type="Proteomes" id="UP001600941"/>
    </source>
</evidence>
<dbReference type="SUPFAM" id="SSF52540">
    <property type="entry name" value="P-loop containing nucleoside triphosphate hydrolases"/>
    <property type="match status" value="1"/>
</dbReference>
<keyword evidence="3" id="KW-0547">Nucleotide-binding</keyword>
<evidence type="ECO:0000313" key="6">
    <source>
        <dbReference type="EMBL" id="GAA6502382.1"/>
    </source>
</evidence>
<sequence length="247" mass="27841">MMSAFIKMDNIEKYYESSGNVTKAIDRISFEIKEGEFIGIMGESGSGKTSLLNILGTVDTATAGHIYFDGKDITKMSEDERAEFRKQNLGFVFQNFNLLDMLTIQENIYIPLLLTGKKGTDVMQKTDKIMEILEIKAIANKYPYQVSGGQQQRCACARALVNNSRLILADEPTGALDARNSEKLMEMFTEINEKFKTTIVMVTHDPFSVSYCNHIFFLKNGKISYELYKGARGKEQYLAAILDAQNI</sequence>
<organism evidence="6 7">
    <name type="scientific">Blautia parvula</name>
    <dbReference type="NCBI Taxonomy" id="2877527"/>
    <lineage>
        <taxon>Bacteria</taxon>
        <taxon>Bacillati</taxon>
        <taxon>Bacillota</taxon>
        <taxon>Clostridia</taxon>
        <taxon>Lachnospirales</taxon>
        <taxon>Lachnospiraceae</taxon>
        <taxon>Blautia</taxon>
    </lineage>
</organism>
<evidence type="ECO:0000256" key="2">
    <source>
        <dbReference type="ARBA" id="ARBA00022448"/>
    </source>
</evidence>
<keyword evidence="7" id="KW-1185">Reference proteome</keyword>
<dbReference type="Gene3D" id="3.40.50.300">
    <property type="entry name" value="P-loop containing nucleotide triphosphate hydrolases"/>
    <property type="match status" value="1"/>
</dbReference>
<keyword evidence="4 6" id="KW-0067">ATP-binding</keyword>
<dbReference type="CDD" id="cd03255">
    <property type="entry name" value="ABC_MJ0796_LolCDE_FtsE"/>
    <property type="match status" value="1"/>
</dbReference>
<evidence type="ECO:0000256" key="3">
    <source>
        <dbReference type="ARBA" id="ARBA00022741"/>
    </source>
</evidence>
<dbReference type="RefSeq" id="WP_306467820.1">
    <property type="nucleotide sequence ID" value="NZ_BAABZQ010000001.1"/>
</dbReference>
<dbReference type="Pfam" id="PF00005">
    <property type="entry name" value="ABC_tran"/>
    <property type="match status" value="1"/>
</dbReference>
<dbReference type="PANTHER" id="PTHR42798:SF7">
    <property type="entry name" value="ALPHA-D-RIBOSE 1-METHYLPHOSPHONATE 5-TRIPHOSPHATE SYNTHASE SUBUNIT PHNL"/>
    <property type="match status" value="1"/>
</dbReference>
<dbReference type="InterPro" id="IPR003439">
    <property type="entry name" value="ABC_transporter-like_ATP-bd"/>
</dbReference>
<comment type="similarity">
    <text evidence="1">Belongs to the ABC transporter superfamily.</text>
</comment>
<dbReference type="InterPro" id="IPR027417">
    <property type="entry name" value="P-loop_NTPase"/>
</dbReference>
<dbReference type="PANTHER" id="PTHR42798">
    <property type="entry name" value="LIPOPROTEIN-RELEASING SYSTEM ATP-BINDING PROTEIN LOLD"/>
    <property type="match status" value="1"/>
</dbReference>
<dbReference type="EMBL" id="BAABZQ010000001">
    <property type="protein sequence ID" value="GAA6502382.1"/>
    <property type="molecule type" value="Genomic_DNA"/>
</dbReference>
<dbReference type="SMART" id="SM00382">
    <property type="entry name" value="AAA"/>
    <property type="match status" value="1"/>
</dbReference>
<evidence type="ECO:0000259" key="5">
    <source>
        <dbReference type="PROSITE" id="PS50893"/>
    </source>
</evidence>
<dbReference type="Proteomes" id="UP001600941">
    <property type="component" value="Unassembled WGS sequence"/>
</dbReference>
<reference evidence="6 7" key="1">
    <citation type="submission" date="2024-04" db="EMBL/GenBank/DDBJ databases">
        <title>Defined microbial consortia suppress multidrug-resistant proinflammatory Enterobacteriaceae via ecological control.</title>
        <authorList>
            <person name="Furuichi M."/>
            <person name="Kawaguchi T."/>
            <person name="Pust M."/>
            <person name="Yasuma K."/>
            <person name="Plichta D."/>
            <person name="Hasegawa N."/>
            <person name="Ohya T."/>
            <person name="Bhattarai S."/>
            <person name="Sasajima S."/>
            <person name="Aoto Y."/>
            <person name="Tuganbaev T."/>
            <person name="Yaginuma M."/>
            <person name="Ueda M."/>
            <person name="Okahashi N."/>
            <person name="Amafuji K."/>
            <person name="Kiridooshi Y."/>
            <person name="Sugita K."/>
            <person name="Strazar M."/>
            <person name="Skelly A."/>
            <person name="Suda W."/>
            <person name="Hattori M."/>
            <person name="Nakamoto N."/>
            <person name="Caballero S."/>
            <person name="Norman J."/>
            <person name="Olle B."/>
            <person name="Tanoue T."/>
            <person name="Arita M."/>
            <person name="Bucci V."/>
            <person name="Atarashi K."/>
            <person name="Xavier R."/>
            <person name="Honda K."/>
        </authorList>
    </citation>
    <scope>NUCLEOTIDE SEQUENCE [LARGE SCALE GENOMIC DNA]</scope>
    <source>
        <strain evidence="7">k34-0107-D12</strain>
    </source>
</reference>
<dbReference type="InterPro" id="IPR017911">
    <property type="entry name" value="MacB-like_ATP-bd"/>
</dbReference>
<evidence type="ECO:0000256" key="1">
    <source>
        <dbReference type="ARBA" id="ARBA00005417"/>
    </source>
</evidence>
<proteinExistence type="inferred from homology"/>
<dbReference type="GO" id="GO:0005524">
    <property type="term" value="F:ATP binding"/>
    <property type="evidence" value="ECO:0007669"/>
    <property type="project" value="UniProtKB-KW"/>
</dbReference>